<dbReference type="Gene3D" id="6.10.340.10">
    <property type="match status" value="1"/>
</dbReference>
<organism evidence="13 14">
    <name type="scientific">Deinococcus arenicola</name>
    <dbReference type="NCBI Taxonomy" id="2994950"/>
    <lineage>
        <taxon>Bacteria</taxon>
        <taxon>Thermotogati</taxon>
        <taxon>Deinococcota</taxon>
        <taxon>Deinococci</taxon>
        <taxon>Deinococcales</taxon>
        <taxon>Deinococcaceae</taxon>
        <taxon>Deinococcus</taxon>
    </lineage>
</organism>
<dbReference type="SUPFAM" id="SSF55874">
    <property type="entry name" value="ATPase domain of HSP90 chaperone/DNA topoisomerase II/histidine kinase"/>
    <property type="match status" value="1"/>
</dbReference>
<dbReference type="RefSeq" id="WP_317640206.1">
    <property type="nucleotide sequence ID" value="NZ_JAPMIV010000015.1"/>
</dbReference>
<keyword evidence="7" id="KW-0418">Kinase</keyword>
<comment type="caution">
    <text evidence="13">The sequence shown here is derived from an EMBL/GenBank/DDBJ whole genome shotgun (WGS) entry which is preliminary data.</text>
</comment>
<keyword evidence="6 10" id="KW-0812">Transmembrane</keyword>
<dbReference type="SMART" id="SM00388">
    <property type="entry name" value="HisKA"/>
    <property type="match status" value="1"/>
</dbReference>
<reference evidence="13 14" key="1">
    <citation type="submission" date="2022-11" db="EMBL/GenBank/DDBJ databases">
        <title>Deinococcus ZS9-10, Low Temperature and Draught-tolerating, UV-resistant Bacteria from Continental Antarctica.</title>
        <authorList>
            <person name="Cheng L."/>
        </authorList>
    </citation>
    <scope>NUCLEOTIDE SEQUENCE [LARGE SCALE GENOMIC DNA]</scope>
    <source>
        <strain evidence="13 14">ZS9-10</strain>
    </source>
</reference>
<keyword evidence="8 10" id="KW-1133">Transmembrane helix</keyword>
<dbReference type="PROSITE" id="PS50109">
    <property type="entry name" value="HIS_KIN"/>
    <property type="match status" value="1"/>
</dbReference>
<keyword evidence="5" id="KW-0808">Transferase</keyword>
<dbReference type="Pfam" id="PF00672">
    <property type="entry name" value="HAMP"/>
    <property type="match status" value="1"/>
</dbReference>
<evidence type="ECO:0000256" key="7">
    <source>
        <dbReference type="ARBA" id="ARBA00022777"/>
    </source>
</evidence>
<evidence type="ECO:0000256" key="6">
    <source>
        <dbReference type="ARBA" id="ARBA00022692"/>
    </source>
</evidence>
<dbReference type="InterPro" id="IPR005467">
    <property type="entry name" value="His_kinase_dom"/>
</dbReference>
<dbReference type="InterPro" id="IPR003661">
    <property type="entry name" value="HisK_dim/P_dom"/>
</dbReference>
<dbReference type="SMART" id="SM00387">
    <property type="entry name" value="HATPase_c"/>
    <property type="match status" value="1"/>
</dbReference>
<evidence type="ECO:0000256" key="5">
    <source>
        <dbReference type="ARBA" id="ARBA00022679"/>
    </source>
</evidence>
<dbReference type="CDD" id="cd00082">
    <property type="entry name" value="HisKA"/>
    <property type="match status" value="1"/>
</dbReference>
<accession>A0ABU4DS12</accession>
<dbReference type="PROSITE" id="PS50885">
    <property type="entry name" value="HAMP"/>
    <property type="match status" value="1"/>
</dbReference>
<evidence type="ECO:0000259" key="11">
    <source>
        <dbReference type="PROSITE" id="PS50109"/>
    </source>
</evidence>
<evidence type="ECO:0000256" key="4">
    <source>
        <dbReference type="ARBA" id="ARBA00022553"/>
    </source>
</evidence>
<gene>
    <name evidence="13" type="ORF">ORD21_09805</name>
</gene>
<feature type="transmembrane region" description="Helical" evidence="10">
    <location>
        <begin position="159"/>
        <end position="179"/>
    </location>
</feature>
<dbReference type="InterPro" id="IPR036097">
    <property type="entry name" value="HisK_dim/P_sf"/>
</dbReference>
<dbReference type="InterPro" id="IPR003660">
    <property type="entry name" value="HAMP_dom"/>
</dbReference>
<dbReference type="Pfam" id="PF02518">
    <property type="entry name" value="HATPase_c"/>
    <property type="match status" value="1"/>
</dbReference>
<evidence type="ECO:0000256" key="1">
    <source>
        <dbReference type="ARBA" id="ARBA00000085"/>
    </source>
</evidence>
<evidence type="ECO:0000256" key="2">
    <source>
        <dbReference type="ARBA" id="ARBA00004370"/>
    </source>
</evidence>
<dbReference type="Proteomes" id="UP001276150">
    <property type="component" value="Unassembled WGS sequence"/>
</dbReference>
<feature type="transmembrane region" description="Helical" evidence="10">
    <location>
        <begin position="27"/>
        <end position="48"/>
    </location>
</feature>
<keyword evidence="4" id="KW-0597">Phosphoprotein</keyword>
<comment type="catalytic activity">
    <reaction evidence="1">
        <text>ATP + protein L-histidine = ADP + protein N-phospho-L-histidine.</text>
        <dbReference type="EC" id="2.7.13.3"/>
    </reaction>
</comment>
<evidence type="ECO:0000256" key="3">
    <source>
        <dbReference type="ARBA" id="ARBA00012438"/>
    </source>
</evidence>
<evidence type="ECO:0000313" key="14">
    <source>
        <dbReference type="Proteomes" id="UP001276150"/>
    </source>
</evidence>
<sequence length="455" mass="48926">MTQPIPRQPTPAQKVLGRLSLRLKLTLGYAVVFTLTVLLGGAGVYFAAERALTASLDSTLRETASVAQASIDQEDDGAKFQSELKPSGDLSIELLSSSGRILARAGEAEDDVRQTYSVIPGFATQDTRRVLTLRVDEVYLRVSRPTDTLSGFLETLAQLLLVGSVFMIAVSCGAGYWLANRALKPVDAVARTAESIAARGDYAERVPQSPGTDEMARLTRTVNLMLDGLAGTIEREKNFARTAAHELRTPLTVLRGRLDLTLERPRETAEYQRALLGMVGRVEALSALTEGLLALARTEAPAELQEVELAGITAGVAEGCEAQAHSSGKHIRLDLEPSWVWAEGEGVERAIRNLLENALKYGSGEEIVLKVAAHKVQVISGSPGPDPAQWPRLLQPFERGAGVQGVSGSGLGLALISALARRWDAQLVPEWEETTFSVALVFPVTGSRPAFPLSR</sequence>
<dbReference type="SUPFAM" id="SSF47384">
    <property type="entry name" value="Homodimeric domain of signal transducing histidine kinase"/>
    <property type="match status" value="1"/>
</dbReference>
<comment type="subcellular location">
    <subcellularLocation>
        <location evidence="2">Membrane</location>
    </subcellularLocation>
</comment>
<keyword evidence="14" id="KW-1185">Reference proteome</keyword>
<evidence type="ECO:0000256" key="8">
    <source>
        <dbReference type="ARBA" id="ARBA00022989"/>
    </source>
</evidence>
<evidence type="ECO:0000313" key="13">
    <source>
        <dbReference type="EMBL" id="MDV6374879.1"/>
    </source>
</evidence>
<keyword evidence="10" id="KW-0472">Membrane</keyword>
<dbReference type="SMART" id="SM00304">
    <property type="entry name" value="HAMP"/>
    <property type="match status" value="1"/>
</dbReference>
<dbReference type="Gene3D" id="3.30.565.10">
    <property type="entry name" value="Histidine kinase-like ATPase, C-terminal domain"/>
    <property type="match status" value="1"/>
</dbReference>
<dbReference type="InterPro" id="IPR003594">
    <property type="entry name" value="HATPase_dom"/>
</dbReference>
<dbReference type="InterPro" id="IPR050428">
    <property type="entry name" value="TCS_sensor_his_kinase"/>
</dbReference>
<dbReference type="InterPro" id="IPR036890">
    <property type="entry name" value="HATPase_C_sf"/>
</dbReference>
<keyword evidence="9" id="KW-0902">Two-component regulatory system</keyword>
<proteinExistence type="predicted"/>
<feature type="domain" description="HAMP" evidence="12">
    <location>
        <begin position="180"/>
        <end position="234"/>
    </location>
</feature>
<protein>
    <recommendedName>
        <fullName evidence="3">histidine kinase</fullName>
        <ecNumber evidence="3">2.7.13.3</ecNumber>
    </recommendedName>
</protein>
<dbReference type="SUPFAM" id="SSF158472">
    <property type="entry name" value="HAMP domain-like"/>
    <property type="match status" value="1"/>
</dbReference>
<dbReference type="PANTHER" id="PTHR45436">
    <property type="entry name" value="SENSOR HISTIDINE KINASE YKOH"/>
    <property type="match status" value="1"/>
</dbReference>
<dbReference type="EMBL" id="JAPMIV010000015">
    <property type="protein sequence ID" value="MDV6374879.1"/>
    <property type="molecule type" value="Genomic_DNA"/>
</dbReference>
<dbReference type="CDD" id="cd06225">
    <property type="entry name" value="HAMP"/>
    <property type="match status" value="1"/>
</dbReference>
<dbReference type="Gene3D" id="1.10.287.130">
    <property type="match status" value="1"/>
</dbReference>
<dbReference type="EC" id="2.7.13.3" evidence="3"/>
<dbReference type="PANTHER" id="PTHR45436:SF5">
    <property type="entry name" value="SENSOR HISTIDINE KINASE TRCS"/>
    <property type="match status" value="1"/>
</dbReference>
<name>A0ABU4DS12_9DEIO</name>
<dbReference type="Pfam" id="PF00512">
    <property type="entry name" value="HisKA"/>
    <property type="match status" value="1"/>
</dbReference>
<evidence type="ECO:0000259" key="12">
    <source>
        <dbReference type="PROSITE" id="PS50885"/>
    </source>
</evidence>
<feature type="domain" description="Histidine kinase" evidence="11">
    <location>
        <begin position="242"/>
        <end position="446"/>
    </location>
</feature>
<evidence type="ECO:0000256" key="9">
    <source>
        <dbReference type="ARBA" id="ARBA00023012"/>
    </source>
</evidence>
<evidence type="ECO:0000256" key="10">
    <source>
        <dbReference type="SAM" id="Phobius"/>
    </source>
</evidence>